<dbReference type="InterPro" id="IPR017441">
    <property type="entry name" value="Protein_kinase_ATP_BS"/>
</dbReference>
<dbReference type="InterPro" id="IPR018259">
    <property type="entry name" value="Ribosomal_eL21_CS"/>
</dbReference>
<keyword evidence="8" id="KW-0689">Ribosomal protein</keyword>
<sequence>MPAGHGVRARTRDLFARGFRKKGTIPLSTYLRTFKVGDYVDVKVNGAIHKGMPHKFYHGRTGRVWNVTKRAVGVEVNKQIGNRIIRKRLHVRVEHVQQSRCAEEFKLRIKKNDELKAAAKARGETISTKRQPKGPKPGFMVEGMTLETVTPIPYDVVNDLKGGYYGIVDVGARSCGKTMGCNVSKGTRTNDTVKKSVKEKKKPVPSSKANVGGGSEERASFINSNEATLELLIPSDDGAEKKVRKSSRSVFQRRLTTDTSKVGALLQQPNGERGAQVVAGWPSWLASVAGEAINGWIPRKADSFERMEKIGQGTYSSVYKARDLVTNKIVALKKVRFANMDPESVRFMAREIIILRRLDHPNVMKLEGLITSRVSGKHCHSRGVLHRDIKGSNLLLDSNNNLKIADFGLANFYGDQHQKQPLTSRVVTLWYRPPELLLGSMDYGVTVDLWSTGCILAELFNGKPIMPGRTEVEQLHKIFKLCGSPSEEYWKRSKLSQATVFKPQNPYKRCVAETFKSLPSSALALVEVLLAVEPDARGTTALALQSEFFTTKPYASDPSSLPKYKPKKEIDVKLREEEARRKKGTSSKQNESKQVSRESKAVPAPDANAELLASLQKRQGQSNQTSMSEKFNPNEDAAGFLIEPLKSGTGQNGYARNGVSSGSSRSTPRKELRGQRSFVQRGAAQLTKFSNSVAARDASHFAIANPRWLEDRLNNNNDGRQDDGDWSQRLLVKPKDCTKDKESILTEKMNYSGPLVSAGGNLDEMLKEHERQIQDLDDEIYETSWDLIMVNALTGYYDDSPGRMTAIYTAGIMARNRKQAGETDVFVHDVNSEVEDKFSKSFSSEGYMKKQEGRLGHFIIPSHRDGSESESDRPFCP</sequence>
<evidence type="ECO:0000313" key="17">
    <source>
        <dbReference type="Proteomes" id="UP000824890"/>
    </source>
</evidence>
<evidence type="ECO:0000256" key="12">
    <source>
        <dbReference type="ARBA" id="ARBA00023274"/>
    </source>
</evidence>
<comment type="caution">
    <text evidence="16">The sequence shown here is derived from an EMBL/GenBank/DDBJ whole genome shotgun (WGS) entry which is preliminary data.</text>
</comment>
<dbReference type="InterPro" id="IPR000719">
    <property type="entry name" value="Prot_kinase_dom"/>
</dbReference>
<dbReference type="Gene3D" id="1.10.510.10">
    <property type="entry name" value="Transferase(Phosphotransferase) domain 1"/>
    <property type="match status" value="1"/>
</dbReference>
<proteinExistence type="inferred from homology"/>
<organism evidence="16 17">
    <name type="scientific">Brassica napus</name>
    <name type="common">Rape</name>
    <dbReference type="NCBI Taxonomy" id="3708"/>
    <lineage>
        <taxon>Eukaryota</taxon>
        <taxon>Viridiplantae</taxon>
        <taxon>Streptophyta</taxon>
        <taxon>Embryophyta</taxon>
        <taxon>Tracheophyta</taxon>
        <taxon>Spermatophyta</taxon>
        <taxon>Magnoliopsida</taxon>
        <taxon>eudicotyledons</taxon>
        <taxon>Gunneridae</taxon>
        <taxon>Pentapetalae</taxon>
        <taxon>rosids</taxon>
        <taxon>malvids</taxon>
        <taxon>Brassicales</taxon>
        <taxon>Brassicaceae</taxon>
        <taxon>Brassiceae</taxon>
        <taxon>Brassica</taxon>
    </lineage>
</organism>
<keyword evidence="6" id="KW-0418">Kinase</keyword>
<gene>
    <name evidence="16" type="ORF">HID58_021138</name>
</gene>
<protein>
    <recommendedName>
        <fullName evidence="15">Protein kinase domain-containing protein</fullName>
    </recommendedName>
</protein>
<dbReference type="Gene3D" id="6.10.250.3260">
    <property type="match status" value="1"/>
</dbReference>
<evidence type="ECO:0000256" key="8">
    <source>
        <dbReference type="ARBA" id="ARBA00022980"/>
    </source>
</evidence>
<name>A0ABQ8CVK7_BRANA</name>
<keyword evidence="11" id="KW-0472">Membrane</keyword>
<dbReference type="Pfam" id="PF21729">
    <property type="entry name" value="IRX15_IRX15L_GXM"/>
    <property type="match status" value="1"/>
</dbReference>
<evidence type="ECO:0000256" key="11">
    <source>
        <dbReference type="ARBA" id="ARBA00023136"/>
    </source>
</evidence>
<dbReference type="InterPro" id="IPR008991">
    <property type="entry name" value="Translation_prot_SH3-like_sf"/>
</dbReference>
<dbReference type="SUPFAM" id="SSF50104">
    <property type="entry name" value="Translation proteins SH3-like domain"/>
    <property type="match status" value="1"/>
</dbReference>
<dbReference type="Proteomes" id="UP000824890">
    <property type="component" value="Unassembled WGS sequence"/>
</dbReference>
<feature type="region of interest" description="Disordered" evidence="14">
    <location>
        <begin position="644"/>
        <end position="671"/>
    </location>
</feature>
<feature type="region of interest" description="Disordered" evidence="14">
    <location>
        <begin position="192"/>
        <end position="217"/>
    </location>
</feature>
<evidence type="ECO:0000256" key="7">
    <source>
        <dbReference type="ARBA" id="ARBA00022840"/>
    </source>
</evidence>
<keyword evidence="5 13" id="KW-0547">Nucleotide-binding</keyword>
<feature type="region of interest" description="Disordered" evidence="14">
    <location>
        <begin position="120"/>
        <end position="139"/>
    </location>
</feature>
<evidence type="ECO:0000256" key="5">
    <source>
        <dbReference type="ARBA" id="ARBA00022741"/>
    </source>
</evidence>
<evidence type="ECO:0000256" key="4">
    <source>
        <dbReference type="ARBA" id="ARBA00022692"/>
    </source>
</evidence>
<dbReference type="PROSITE" id="PS00107">
    <property type="entry name" value="PROTEIN_KINASE_ATP"/>
    <property type="match status" value="1"/>
</dbReference>
<dbReference type="PROSITE" id="PS01171">
    <property type="entry name" value="RIBOSOMAL_L21E"/>
    <property type="match status" value="1"/>
</dbReference>
<evidence type="ECO:0000259" key="15">
    <source>
        <dbReference type="PROSITE" id="PS50011"/>
    </source>
</evidence>
<evidence type="ECO:0000256" key="3">
    <source>
        <dbReference type="ARBA" id="ARBA00022679"/>
    </source>
</evidence>
<evidence type="ECO:0000256" key="6">
    <source>
        <dbReference type="ARBA" id="ARBA00022777"/>
    </source>
</evidence>
<dbReference type="SMART" id="SM00220">
    <property type="entry name" value="S_TKc"/>
    <property type="match status" value="1"/>
</dbReference>
<dbReference type="Pfam" id="PF00069">
    <property type="entry name" value="Pkinase"/>
    <property type="match status" value="2"/>
</dbReference>
<feature type="compositionally biased region" description="Basic and acidic residues" evidence="14">
    <location>
        <begin position="590"/>
        <end position="600"/>
    </location>
</feature>
<feature type="domain" description="Protein kinase" evidence="15">
    <location>
        <begin position="304"/>
        <end position="549"/>
    </location>
</feature>
<evidence type="ECO:0000256" key="10">
    <source>
        <dbReference type="ARBA" id="ARBA00023034"/>
    </source>
</evidence>
<dbReference type="SUPFAM" id="SSF56112">
    <property type="entry name" value="Protein kinase-like (PK-like)"/>
    <property type="match status" value="1"/>
</dbReference>
<dbReference type="InterPro" id="IPR001147">
    <property type="entry name" value="Ribosomal_eL21"/>
</dbReference>
<keyword evidence="7 13" id="KW-0067">ATP-binding</keyword>
<dbReference type="InterPro" id="IPR011009">
    <property type="entry name" value="Kinase-like_dom_sf"/>
</dbReference>
<comment type="subcellular location">
    <subcellularLocation>
        <location evidence="1">Golgi apparatus membrane</location>
        <topology evidence="1">Single-pass membrane protein</topology>
    </subcellularLocation>
</comment>
<keyword evidence="17" id="KW-1185">Reference proteome</keyword>
<keyword evidence="9" id="KW-1133">Transmembrane helix</keyword>
<dbReference type="EMBL" id="JAGKQM010000006">
    <property type="protein sequence ID" value="KAH0921120.1"/>
    <property type="molecule type" value="Genomic_DNA"/>
</dbReference>
<dbReference type="InterPro" id="IPR008271">
    <property type="entry name" value="Ser/Thr_kinase_AS"/>
</dbReference>
<keyword evidence="3" id="KW-0808">Transferase</keyword>
<evidence type="ECO:0000256" key="2">
    <source>
        <dbReference type="ARBA" id="ARBA00008427"/>
    </source>
</evidence>
<dbReference type="InterPro" id="IPR036948">
    <property type="entry name" value="Ribosomal_eL21_sf"/>
</dbReference>
<dbReference type="InterPro" id="IPR006514">
    <property type="entry name" value="IRX15/GXM/AGM"/>
</dbReference>
<dbReference type="PROSITE" id="PS50011">
    <property type="entry name" value="PROTEIN_KINASE_DOM"/>
    <property type="match status" value="1"/>
</dbReference>
<keyword evidence="12" id="KW-0687">Ribonucleoprotein</keyword>
<evidence type="ECO:0000256" key="14">
    <source>
        <dbReference type="SAM" id="MobiDB-lite"/>
    </source>
</evidence>
<evidence type="ECO:0000256" key="13">
    <source>
        <dbReference type="PROSITE-ProRule" id="PRU10141"/>
    </source>
</evidence>
<keyword evidence="4" id="KW-0812">Transmembrane</keyword>
<feature type="compositionally biased region" description="Polar residues" evidence="14">
    <location>
        <begin position="648"/>
        <end position="666"/>
    </location>
</feature>
<evidence type="ECO:0000313" key="16">
    <source>
        <dbReference type="EMBL" id="KAH0921120.1"/>
    </source>
</evidence>
<feature type="region of interest" description="Disordered" evidence="14">
    <location>
        <begin position="576"/>
        <end position="605"/>
    </location>
</feature>
<reference evidence="16 17" key="1">
    <citation type="submission" date="2021-05" db="EMBL/GenBank/DDBJ databases">
        <title>Genome Assembly of Synthetic Allotetraploid Brassica napus Reveals Homoeologous Exchanges between Subgenomes.</title>
        <authorList>
            <person name="Davis J.T."/>
        </authorList>
    </citation>
    <scope>NUCLEOTIDE SEQUENCE [LARGE SCALE GENOMIC DNA]</scope>
    <source>
        <strain evidence="17">cv. Da-Ae</strain>
        <tissue evidence="16">Seedling</tissue>
    </source>
</reference>
<comment type="similarity">
    <text evidence="2">Belongs to the eukaryotic ribosomal protein eL21 family.</text>
</comment>
<dbReference type="PROSITE" id="PS00108">
    <property type="entry name" value="PROTEIN_KINASE_ST"/>
    <property type="match status" value="1"/>
</dbReference>
<keyword evidence="10" id="KW-0333">Golgi apparatus</keyword>
<dbReference type="Pfam" id="PF01157">
    <property type="entry name" value="Ribosomal_L21e"/>
    <property type="match status" value="1"/>
</dbReference>
<evidence type="ECO:0000256" key="1">
    <source>
        <dbReference type="ARBA" id="ARBA00004194"/>
    </source>
</evidence>
<feature type="binding site" evidence="13">
    <location>
        <position position="333"/>
    </location>
    <ligand>
        <name>ATP</name>
        <dbReference type="ChEBI" id="CHEBI:30616"/>
    </ligand>
</feature>
<dbReference type="Gene3D" id="2.30.30.70">
    <property type="entry name" value="Ribosomal protein L21"/>
    <property type="match status" value="1"/>
</dbReference>
<evidence type="ECO:0000256" key="9">
    <source>
        <dbReference type="ARBA" id="ARBA00022989"/>
    </source>
</evidence>
<dbReference type="Gene3D" id="3.30.200.20">
    <property type="entry name" value="Phosphorylase Kinase, domain 1"/>
    <property type="match status" value="1"/>
</dbReference>
<dbReference type="PANTHER" id="PTHR20981">
    <property type="entry name" value="60S RIBOSOMAL PROTEIN L21"/>
    <property type="match status" value="1"/>
</dbReference>
<accession>A0ABQ8CVK7</accession>